<evidence type="ECO:0000313" key="2">
    <source>
        <dbReference type="EMBL" id="SKA95883.1"/>
    </source>
</evidence>
<accession>A0A1T4Y2N4</accession>
<dbReference type="AlphaFoldDB" id="A0A1T4Y2N4"/>
<organism evidence="2 3">
    <name type="scientific">Sporosarcina newyorkensis</name>
    <dbReference type="NCBI Taxonomy" id="759851"/>
    <lineage>
        <taxon>Bacteria</taxon>
        <taxon>Bacillati</taxon>
        <taxon>Bacillota</taxon>
        <taxon>Bacilli</taxon>
        <taxon>Bacillales</taxon>
        <taxon>Caryophanaceae</taxon>
        <taxon>Sporosarcina</taxon>
    </lineage>
</organism>
<feature type="transmembrane region" description="Helical" evidence="1">
    <location>
        <begin position="123"/>
        <end position="142"/>
    </location>
</feature>
<protein>
    <submittedName>
        <fullName evidence="2">Uncharacterized protein</fullName>
    </submittedName>
</protein>
<dbReference type="RefSeq" id="WP_078817297.1">
    <property type="nucleotide sequence ID" value="NZ_FUYJ01000002.1"/>
</dbReference>
<keyword evidence="1" id="KW-0812">Transmembrane</keyword>
<evidence type="ECO:0000256" key="1">
    <source>
        <dbReference type="SAM" id="Phobius"/>
    </source>
</evidence>
<keyword evidence="1" id="KW-0472">Membrane</keyword>
<keyword evidence="1" id="KW-1133">Transmembrane helix</keyword>
<dbReference type="Proteomes" id="UP000190042">
    <property type="component" value="Unassembled WGS sequence"/>
</dbReference>
<feature type="transmembrane region" description="Helical" evidence="1">
    <location>
        <begin position="80"/>
        <end position="102"/>
    </location>
</feature>
<dbReference type="EMBL" id="FUYJ01000002">
    <property type="protein sequence ID" value="SKA95883.1"/>
    <property type="molecule type" value="Genomic_DNA"/>
</dbReference>
<name>A0A1T4Y2N4_9BACL</name>
<evidence type="ECO:0000313" key="3">
    <source>
        <dbReference type="Proteomes" id="UP000190042"/>
    </source>
</evidence>
<proteinExistence type="predicted"/>
<gene>
    <name evidence="2" type="ORF">SAMN04244570_1723</name>
</gene>
<keyword evidence="3" id="KW-1185">Reference proteome</keyword>
<reference evidence="3" key="1">
    <citation type="submission" date="2017-02" db="EMBL/GenBank/DDBJ databases">
        <authorList>
            <person name="Varghese N."/>
            <person name="Submissions S."/>
        </authorList>
    </citation>
    <scope>NUCLEOTIDE SEQUENCE [LARGE SCALE GENOMIC DNA]</scope>
    <source>
        <strain evidence="3">DSM 23966</strain>
    </source>
</reference>
<sequence length="148" mass="16648">MAKIKRNFDLVCSSLGIVLTFLLIMAADKLLDPIKGRQDYHLTGEKFSGFFRKMGTEISEICGLPATVPFENTYNVFSNLMIPLLLVCISLAIACFAFGYLLKTMIYSDDVWINKVLSGMLGVLYLGVIILTARIAWFLFVLNFKVFI</sequence>